<comment type="caution">
    <text evidence="1">The sequence shown here is derived from an EMBL/GenBank/DDBJ whole genome shotgun (WGS) entry which is preliminary data.</text>
</comment>
<keyword evidence="2" id="KW-1185">Reference proteome</keyword>
<dbReference type="RefSeq" id="WP_408624899.1">
    <property type="nucleotide sequence ID" value="NZ_JBEQCT010000009.1"/>
</dbReference>
<dbReference type="EMBL" id="JBEQCT010000009">
    <property type="protein sequence ID" value="MFM2486596.1"/>
    <property type="molecule type" value="Genomic_DNA"/>
</dbReference>
<organism evidence="1 2">
    <name type="scientific">Celerinatantimonas yamalensis</name>
    <dbReference type="NCBI Taxonomy" id="559956"/>
    <lineage>
        <taxon>Bacteria</taxon>
        <taxon>Pseudomonadati</taxon>
        <taxon>Pseudomonadota</taxon>
        <taxon>Gammaproteobacteria</taxon>
        <taxon>Celerinatantimonadaceae</taxon>
        <taxon>Celerinatantimonas</taxon>
    </lineage>
</organism>
<evidence type="ECO:0000313" key="1">
    <source>
        <dbReference type="EMBL" id="MFM2486596.1"/>
    </source>
</evidence>
<gene>
    <name evidence="1" type="ORF">ABUE30_16310</name>
</gene>
<evidence type="ECO:0008006" key="3">
    <source>
        <dbReference type="Google" id="ProtNLM"/>
    </source>
</evidence>
<accession>A0ABW9GA89</accession>
<protein>
    <recommendedName>
        <fullName evidence="3">PLAT domain-containing protein</fullName>
    </recommendedName>
</protein>
<reference evidence="1 2" key="1">
    <citation type="journal article" date="2013" name="Int. J. Syst. Evol. Microbiol.">
        <title>Celerinatantimonas yamalensis sp. nov., a cold-adapted diazotrophic bacterium from a cold permafrost brine.</title>
        <authorList>
            <person name="Shcherbakova V."/>
            <person name="Chuvilskaya N."/>
            <person name="Rivkina E."/>
            <person name="Demidov N."/>
            <person name="Uchaeva V."/>
            <person name="Suetin S."/>
            <person name="Suzina N."/>
            <person name="Gilichinsky D."/>
        </authorList>
    </citation>
    <scope>NUCLEOTIDE SEQUENCE [LARGE SCALE GENOMIC DNA]</scope>
    <source>
        <strain evidence="1 2">C7</strain>
    </source>
</reference>
<sequence>MTKVHDNEFLFEAQPSDLAISFTYGNDYIVSDGQPFDGVTTKSVSDVLTITIKAGRHGTSRCADWFNSSVDGDYSRMIHTGGGDNKPHDLNFAIKGVLDINGTSFNICLGQGHQGSKNNWHLASDKLTADENAKNGTLGEYRLSQSDTHQFIVSVAN</sequence>
<dbReference type="Proteomes" id="UP001629953">
    <property type="component" value="Unassembled WGS sequence"/>
</dbReference>
<name>A0ABW9GA89_9GAMM</name>
<evidence type="ECO:0000313" key="2">
    <source>
        <dbReference type="Proteomes" id="UP001629953"/>
    </source>
</evidence>
<proteinExistence type="predicted"/>